<protein>
    <submittedName>
        <fullName evidence="2">Uncharacterized protein</fullName>
    </submittedName>
</protein>
<keyword evidence="1" id="KW-1133">Transmembrane helix</keyword>
<sequence>MAPRLWIMTTFSSANINPLHRQRVKGREIVVTEEPRLHLVWIHNRIFVKPLPRYLLSHAFWKTFLEEGTNRAGYSQSNLCKAATGFLRTYRYLIQHESDFHIAQQDRLIPKDIDWPSFCCFTSELSHIDDTVVSKRYHYGELRLTRLNLYAPLLLRKFHFEQVHGQYGDYFGRLYGPILFVFAVVSTILNSMQVALAADQLEASHWEAVWHVSRYFSIVSLVAAAIISSWFILLWLWIFLDEWSYTVKRKLAKKREVQNLCNCEVEMAKL</sequence>
<organism evidence="2 3">
    <name type="scientific">Byssothecium circinans</name>
    <dbReference type="NCBI Taxonomy" id="147558"/>
    <lineage>
        <taxon>Eukaryota</taxon>
        <taxon>Fungi</taxon>
        <taxon>Dikarya</taxon>
        <taxon>Ascomycota</taxon>
        <taxon>Pezizomycotina</taxon>
        <taxon>Dothideomycetes</taxon>
        <taxon>Pleosporomycetidae</taxon>
        <taxon>Pleosporales</taxon>
        <taxon>Massarineae</taxon>
        <taxon>Massarinaceae</taxon>
        <taxon>Byssothecium</taxon>
    </lineage>
</organism>
<dbReference type="PANTHER" id="PTHR34414">
    <property type="entry name" value="HET DOMAIN-CONTAINING PROTEIN-RELATED"/>
    <property type="match status" value="1"/>
</dbReference>
<accession>A0A6A5TH11</accession>
<dbReference type="AlphaFoldDB" id="A0A6A5TH11"/>
<evidence type="ECO:0000256" key="1">
    <source>
        <dbReference type="SAM" id="Phobius"/>
    </source>
</evidence>
<feature type="transmembrane region" description="Helical" evidence="1">
    <location>
        <begin position="174"/>
        <end position="195"/>
    </location>
</feature>
<evidence type="ECO:0000313" key="2">
    <source>
        <dbReference type="EMBL" id="KAF1952143.1"/>
    </source>
</evidence>
<proteinExistence type="predicted"/>
<keyword evidence="1" id="KW-0812">Transmembrane</keyword>
<evidence type="ECO:0000313" key="3">
    <source>
        <dbReference type="Proteomes" id="UP000800035"/>
    </source>
</evidence>
<dbReference type="OrthoDB" id="5086500at2759"/>
<dbReference type="Proteomes" id="UP000800035">
    <property type="component" value="Unassembled WGS sequence"/>
</dbReference>
<name>A0A6A5TH11_9PLEO</name>
<dbReference type="PANTHER" id="PTHR34414:SF1">
    <property type="entry name" value="SUBTILISIN-LIKE SERINE PROTEASE"/>
    <property type="match status" value="1"/>
</dbReference>
<keyword evidence="3" id="KW-1185">Reference proteome</keyword>
<dbReference type="InterPro" id="IPR046536">
    <property type="entry name" value="DUF6601"/>
</dbReference>
<dbReference type="EMBL" id="ML977012">
    <property type="protein sequence ID" value="KAF1952143.1"/>
    <property type="molecule type" value="Genomic_DNA"/>
</dbReference>
<dbReference type="Pfam" id="PF20246">
    <property type="entry name" value="DUF6601"/>
    <property type="match status" value="1"/>
</dbReference>
<keyword evidence="1" id="KW-0472">Membrane</keyword>
<feature type="transmembrane region" description="Helical" evidence="1">
    <location>
        <begin position="215"/>
        <end position="240"/>
    </location>
</feature>
<gene>
    <name evidence="2" type="ORF">CC80DRAFT_538356</name>
</gene>
<reference evidence="2" key="1">
    <citation type="journal article" date="2020" name="Stud. Mycol.">
        <title>101 Dothideomycetes genomes: a test case for predicting lifestyles and emergence of pathogens.</title>
        <authorList>
            <person name="Haridas S."/>
            <person name="Albert R."/>
            <person name="Binder M."/>
            <person name="Bloem J."/>
            <person name="Labutti K."/>
            <person name="Salamov A."/>
            <person name="Andreopoulos B."/>
            <person name="Baker S."/>
            <person name="Barry K."/>
            <person name="Bills G."/>
            <person name="Bluhm B."/>
            <person name="Cannon C."/>
            <person name="Castanera R."/>
            <person name="Culley D."/>
            <person name="Daum C."/>
            <person name="Ezra D."/>
            <person name="Gonzalez J."/>
            <person name="Henrissat B."/>
            <person name="Kuo A."/>
            <person name="Liang C."/>
            <person name="Lipzen A."/>
            <person name="Lutzoni F."/>
            <person name="Magnuson J."/>
            <person name="Mondo S."/>
            <person name="Nolan M."/>
            <person name="Ohm R."/>
            <person name="Pangilinan J."/>
            <person name="Park H.-J."/>
            <person name="Ramirez L."/>
            <person name="Alfaro M."/>
            <person name="Sun H."/>
            <person name="Tritt A."/>
            <person name="Yoshinaga Y."/>
            <person name="Zwiers L.-H."/>
            <person name="Turgeon B."/>
            <person name="Goodwin S."/>
            <person name="Spatafora J."/>
            <person name="Crous P."/>
            <person name="Grigoriev I."/>
        </authorList>
    </citation>
    <scope>NUCLEOTIDE SEQUENCE</scope>
    <source>
        <strain evidence="2">CBS 675.92</strain>
    </source>
</reference>